<dbReference type="EMBL" id="AP019860">
    <property type="protein sequence ID" value="BBM83054.1"/>
    <property type="molecule type" value="Genomic_DNA"/>
</dbReference>
<dbReference type="SUPFAM" id="SSF101908">
    <property type="entry name" value="Putative isomerase YbhE"/>
    <property type="match status" value="1"/>
</dbReference>
<proteinExistence type="predicted"/>
<dbReference type="AlphaFoldDB" id="A0A5S9IJV8"/>
<gene>
    <name evidence="3" type="ORF">UABAM_01404</name>
</gene>
<dbReference type="SUPFAM" id="SSF101898">
    <property type="entry name" value="NHL repeat"/>
    <property type="match status" value="1"/>
</dbReference>
<dbReference type="PANTHER" id="PTHR31778">
    <property type="entry name" value="BUD SITE SELECTION PROTEIN RAX2"/>
    <property type="match status" value="1"/>
</dbReference>
<dbReference type="PANTHER" id="PTHR31778:SF2">
    <property type="entry name" value="BUD SITE SELECTION PROTEIN RAX2"/>
    <property type="match status" value="1"/>
</dbReference>
<keyword evidence="4" id="KW-1185">Reference proteome</keyword>
<reference evidence="3 4" key="1">
    <citation type="submission" date="2019-08" db="EMBL/GenBank/DDBJ databases">
        <title>Complete genome sequence of Candidatus Uab amorphum.</title>
        <authorList>
            <person name="Shiratori T."/>
            <person name="Suzuki S."/>
            <person name="Kakizawa Y."/>
            <person name="Ishida K."/>
        </authorList>
    </citation>
    <scope>NUCLEOTIDE SEQUENCE [LARGE SCALE GENOMIC DNA]</scope>
    <source>
        <strain evidence="3 4">SRT547</strain>
    </source>
</reference>
<dbReference type="GO" id="GO:1902929">
    <property type="term" value="C:plasma membrane of growing cell tip"/>
    <property type="evidence" value="ECO:0007669"/>
    <property type="project" value="TreeGrafter"/>
</dbReference>
<protein>
    <submittedName>
        <fullName evidence="3">Uncharacterized protein</fullName>
    </submittedName>
</protein>
<evidence type="ECO:0000256" key="1">
    <source>
        <dbReference type="SAM" id="MobiDB-lite"/>
    </source>
</evidence>
<feature type="compositionally biased region" description="Polar residues" evidence="1">
    <location>
        <begin position="502"/>
        <end position="511"/>
    </location>
</feature>
<evidence type="ECO:0000313" key="3">
    <source>
        <dbReference type="EMBL" id="BBM83054.1"/>
    </source>
</evidence>
<name>A0A5S9IJV8_UABAM</name>
<evidence type="ECO:0000256" key="2">
    <source>
        <dbReference type="SAM" id="SignalP"/>
    </source>
</evidence>
<accession>A0A5S9IJV8</accession>
<feature type="region of interest" description="Disordered" evidence="1">
    <location>
        <begin position="500"/>
        <end position="539"/>
    </location>
</feature>
<dbReference type="OrthoDB" id="9802683at2"/>
<evidence type="ECO:0000313" key="4">
    <source>
        <dbReference type="Proteomes" id="UP000326354"/>
    </source>
</evidence>
<feature type="signal peptide" evidence="2">
    <location>
        <begin position="1"/>
        <end position="19"/>
    </location>
</feature>
<sequence length="916" mass="101533">MKKHILLSFIIALCAVAYSDDKHWSKQFTKPKSSNKMLPSTGMSDATNKPIFRKTKWHDGKLYMSGAWENGVSGWDISKRQLNHYWYLWSWSPDYGYEAICHFHTAQGGVGPDGKINDFLWLPDGRLVVGGEFTRIDNPGGVMYHRVGAVAIYDPNEPSANKWQPLGNFQYNGNAGAGAVYCLAYDSQGNDLYIGGTFAGIKGKASRKMPISSQIHRYNFDTNSLEPVLPGVGGSKPAIYKIFVDTSTSPSTIYVGGKFHYTAGNGLNPVLKDSTAKYSTGFAHYQEGKGWTTYPRKIARKFGPRAKEMILQRAADFKYFDSVRVLDFLVDGKDIWISGAFSQGKAGKKKFKGIAKWDNDKQMWIDPTAKGGMGREVYSIAKASNGKIYFAGAFGGPKIKGFQNGDPAHMAISYDPANNSWQQLGSGLAGRSMPECRLTVNGNDVYFVGDFNYIGAKRTGRNRNDKKFESWYIARWNETIDFDKNPVKLSTKAKKSQAFKMPTTTWSSGNEHWSRAFPKPPRARGKNSQMSAKTGMDDGTGAPNITGVVKHKDTLYFCGRWEAVRGVYWYVWQHSTQGWKAIASQKGKDIQGVGSPPKGMKLKNDKLWVYGSINNYAGIAIYDIVKGKWSPLTGKTQNGTEVFGNSDPNRGSPVNDIAWDSKTGDLYLVGSRGGLENTNYSSPKAVGQVIRIDKNGVYHPMGRMLMAEMPAKPTLIIDSIYIDESVSPSDIYIGGTFNYYGRISTNKRMLYNIAKWNYKAKDWGPVGQGTFIGLSPLDKKHYPNGLPGLVAKPELYRGFLMSGFPRIRCMTMDKSGNLYVGGTLAVVDNRLPVNKRHETFGIAKLDAKSNTWVSCTKVGGVSRDIFQMTFIDDHQLLLSGGFHFDNAWQPLHGAAVLDIQTGELKPFGGGLLRQAH</sequence>
<organism evidence="3 4">
    <name type="scientific">Uabimicrobium amorphum</name>
    <dbReference type="NCBI Taxonomy" id="2596890"/>
    <lineage>
        <taxon>Bacteria</taxon>
        <taxon>Pseudomonadati</taxon>
        <taxon>Planctomycetota</taxon>
        <taxon>Candidatus Uabimicrobiia</taxon>
        <taxon>Candidatus Uabimicrobiales</taxon>
        <taxon>Candidatus Uabimicrobiaceae</taxon>
        <taxon>Candidatus Uabimicrobium</taxon>
    </lineage>
</organism>
<dbReference type="RefSeq" id="WP_151967275.1">
    <property type="nucleotide sequence ID" value="NZ_AP019860.1"/>
</dbReference>
<dbReference type="KEGG" id="uam:UABAM_01404"/>
<feature type="chain" id="PRO_5024907717" evidence="2">
    <location>
        <begin position="20"/>
        <end position="916"/>
    </location>
</feature>
<dbReference type="Proteomes" id="UP000326354">
    <property type="component" value="Chromosome"/>
</dbReference>
<keyword evidence="2" id="KW-0732">Signal</keyword>